<keyword evidence="3" id="KW-1185">Reference proteome</keyword>
<accession>A0A5C2SES5</accession>
<evidence type="ECO:0000256" key="1">
    <source>
        <dbReference type="SAM" id="MobiDB-lite"/>
    </source>
</evidence>
<feature type="compositionally biased region" description="Pro residues" evidence="1">
    <location>
        <begin position="90"/>
        <end position="99"/>
    </location>
</feature>
<sequence>MTVPDSSDGIETSASPAVSSLRSRFEKLAADSSTPSTSSLKPPGTPNTHLAVPLSPRLRPAPEHNREPSDSSIHSLRPVSSSSDLKASPKRPPPPPPLRPSSRAPSPANPRLSPLLRPVHDPSPSLFEYDATPEPSSVVDKAALLSRRPPPPPPAHDHPAQRASGVSSLIKQFG</sequence>
<feature type="compositionally biased region" description="Low complexity" evidence="1">
    <location>
        <begin position="32"/>
        <end position="42"/>
    </location>
</feature>
<evidence type="ECO:0000313" key="3">
    <source>
        <dbReference type="Proteomes" id="UP000313359"/>
    </source>
</evidence>
<dbReference type="OrthoDB" id="2757545at2759"/>
<organism evidence="2 3">
    <name type="scientific">Lentinus tigrinus ALCF2SS1-6</name>
    <dbReference type="NCBI Taxonomy" id="1328759"/>
    <lineage>
        <taxon>Eukaryota</taxon>
        <taxon>Fungi</taxon>
        <taxon>Dikarya</taxon>
        <taxon>Basidiomycota</taxon>
        <taxon>Agaricomycotina</taxon>
        <taxon>Agaricomycetes</taxon>
        <taxon>Polyporales</taxon>
        <taxon>Polyporaceae</taxon>
        <taxon>Lentinus</taxon>
    </lineage>
</organism>
<proteinExistence type="predicted"/>
<feature type="compositionally biased region" description="Low complexity" evidence="1">
    <location>
        <begin position="100"/>
        <end position="117"/>
    </location>
</feature>
<feature type="compositionally biased region" description="Polar residues" evidence="1">
    <location>
        <begin position="9"/>
        <end position="22"/>
    </location>
</feature>
<reference evidence="2" key="1">
    <citation type="journal article" date="2018" name="Genome Biol. Evol.">
        <title>Genomics and development of Lentinus tigrinus, a white-rot wood-decaying mushroom with dimorphic fruiting bodies.</title>
        <authorList>
            <person name="Wu B."/>
            <person name="Xu Z."/>
            <person name="Knudson A."/>
            <person name="Carlson A."/>
            <person name="Chen N."/>
            <person name="Kovaka S."/>
            <person name="LaButti K."/>
            <person name="Lipzen A."/>
            <person name="Pennachio C."/>
            <person name="Riley R."/>
            <person name="Schakwitz W."/>
            <person name="Umezawa K."/>
            <person name="Ohm R.A."/>
            <person name="Grigoriev I.V."/>
            <person name="Nagy L.G."/>
            <person name="Gibbons J."/>
            <person name="Hibbett D."/>
        </authorList>
    </citation>
    <scope>NUCLEOTIDE SEQUENCE [LARGE SCALE GENOMIC DNA]</scope>
    <source>
        <strain evidence="2">ALCF2SS1-6</strain>
    </source>
</reference>
<feature type="region of interest" description="Disordered" evidence="1">
    <location>
        <begin position="1"/>
        <end position="174"/>
    </location>
</feature>
<gene>
    <name evidence="2" type="ORF">L227DRAFT_51701</name>
</gene>
<protein>
    <submittedName>
        <fullName evidence="2">Uncharacterized protein</fullName>
    </submittedName>
</protein>
<feature type="compositionally biased region" description="Polar residues" evidence="1">
    <location>
        <begin position="164"/>
        <end position="174"/>
    </location>
</feature>
<name>A0A5C2SES5_9APHY</name>
<dbReference type="AlphaFoldDB" id="A0A5C2SES5"/>
<feature type="compositionally biased region" description="Polar residues" evidence="1">
    <location>
        <begin position="70"/>
        <end position="84"/>
    </location>
</feature>
<dbReference type="Proteomes" id="UP000313359">
    <property type="component" value="Unassembled WGS sequence"/>
</dbReference>
<dbReference type="EMBL" id="ML122260">
    <property type="protein sequence ID" value="RPD62171.1"/>
    <property type="molecule type" value="Genomic_DNA"/>
</dbReference>
<feature type="compositionally biased region" description="Basic and acidic residues" evidence="1">
    <location>
        <begin position="60"/>
        <end position="69"/>
    </location>
</feature>
<evidence type="ECO:0000313" key="2">
    <source>
        <dbReference type="EMBL" id="RPD62171.1"/>
    </source>
</evidence>